<dbReference type="EMBL" id="JACGCI010000012">
    <property type="protein sequence ID" value="KAF6760597.1"/>
    <property type="molecule type" value="Genomic_DNA"/>
</dbReference>
<accession>A0A8H6IA11</accession>
<dbReference type="OrthoDB" id="3144838at2759"/>
<dbReference type="Proteomes" id="UP000521943">
    <property type="component" value="Unassembled WGS sequence"/>
</dbReference>
<protein>
    <submittedName>
        <fullName evidence="2">Uncharacterized protein</fullName>
    </submittedName>
</protein>
<keyword evidence="3" id="KW-1185">Reference proteome</keyword>
<evidence type="ECO:0000313" key="2">
    <source>
        <dbReference type="EMBL" id="KAF6760597.1"/>
    </source>
</evidence>
<keyword evidence="1" id="KW-0175">Coiled coil</keyword>
<feature type="coiled-coil region" evidence="1">
    <location>
        <begin position="20"/>
        <end position="47"/>
    </location>
</feature>
<gene>
    <name evidence="2" type="ORF">DFP72DRAFT_882690</name>
</gene>
<organism evidence="2 3">
    <name type="scientific">Ephemerocybe angulata</name>
    <dbReference type="NCBI Taxonomy" id="980116"/>
    <lineage>
        <taxon>Eukaryota</taxon>
        <taxon>Fungi</taxon>
        <taxon>Dikarya</taxon>
        <taxon>Basidiomycota</taxon>
        <taxon>Agaricomycotina</taxon>
        <taxon>Agaricomycetes</taxon>
        <taxon>Agaricomycetidae</taxon>
        <taxon>Agaricales</taxon>
        <taxon>Agaricineae</taxon>
        <taxon>Psathyrellaceae</taxon>
        <taxon>Ephemerocybe</taxon>
    </lineage>
</organism>
<evidence type="ECO:0000256" key="1">
    <source>
        <dbReference type="SAM" id="Coils"/>
    </source>
</evidence>
<dbReference type="AlphaFoldDB" id="A0A8H6IA11"/>
<comment type="caution">
    <text evidence="2">The sequence shown here is derived from an EMBL/GenBank/DDBJ whole genome shotgun (WGS) entry which is preliminary data.</text>
</comment>
<reference evidence="2 3" key="1">
    <citation type="submission" date="2020-07" db="EMBL/GenBank/DDBJ databases">
        <title>Comparative genomics of pyrophilous fungi reveals a link between fire events and developmental genes.</title>
        <authorList>
            <consortium name="DOE Joint Genome Institute"/>
            <person name="Steindorff A.S."/>
            <person name="Carver A."/>
            <person name="Calhoun S."/>
            <person name="Stillman K."/>
            <person name="Liu H."/>
            <person name="Lipzen A."/>
            <person name="Pangilinan J."/>
            <person name="Labutti K."/>
            <person name="Bruns T.D."/>
            <person name="Grigoriev I.V."/>
        </authorList>
    </citation>
    <scope>NUCLEOTIDE SEQUENCE [LARGE SCALE GENOMIC DNA]</scope>
    <source>
        <strain evidence="2 3">CBS 144469</strain>
    </source>
</reference>
<evidence type="ECO:0000313" key="3">
    <source>
        <dbReference type="Proteomes" id="UP000521943"/>
    </source>
</evidence>
<proteinExistence type="predicted"/>
<name>A0A8H6IA11_9AGAR</name>
<sequence length="328" mass="37805">MSVLKRQRSLKDEFIDISKMRRLTTSLDNLREELRGVAETETEILEEVMKHVEMLDRILRESKRVKVSFSDASMTELENLGVEEGYLVFVNGKLNNLLEENKKDDLLNKSFNDLLSQLHKIYQRVNMGYEAGARTVLDAILLFLGDVISVKSPHRDIAIIPEMKPHEALFKKDGYEVTFSGSVDYAIVEYEPDQAGDHRARLVGPDSFGETYVYQVAEGRFFFLVEAKYQTGKDSLGLFIPEAVTQAMAVLSNSNEDTVRFCLSDGEQFMFFILKRENSTYTYYRSITQSLYRPGNPQFFEDQLRRVVTLLLEWLHPTGGENLYELEK</sequence>